<keyword evidence="3" id="KW-1185">Reference proteome</keyword>
<feature type="transmembrane region" description="Helical" evidence="1">
    <location>
        <begin position="15"/>
        <end position="32"/>
    </location>
</feature>
<keyword evidence="1" id="KW-0472">Membrane</keyword>
<dbReference type="AlphaFoldDB" id="A0A9P5P8Z3"/>
<feature type="transmembrane region" description="Helical" evidence="1">
    <location>
        <begin position="105"/>
        <end position="124"/>
    </location>
</feature>
<reference evidence="2" key="1">
    <citation type="submission" date="2020-11" db="EMBL/GenBank/DDBJ databases">
        <authorList>
            <consortium name="DOE Joint Genome Institute"/>
            <person name="Ahrendt S."/>
            <person name="Riley R."/>
            <person name="Andreopoulos W."/>
            <person name="Labutti K."/>
            <person name="Pangilinan J."/>
            <person name="Ruiz-Duenas F.J."/>
            <person name="Barrasa J.M."/>
            <person name="Sanchez-Garcia M."/>
            <person name="Camarero S."/>
            <person name="Miyauchi S."/>
            <person name="Serrano A."/>
            <person name="Linde D."/>
            <person name="Babiker R."/>
            <person name="Drula E."/>
            <person name="Ayuso-Fernandez I."/>
            <person name="Pacheco R."/>
            <person name="Padilla G."/>
            <person name="Ferreira P."/>
            <person name="Barriuso J."/>
            <person name="Kellner H."/>
            <person name="Castanera R."/>
            <person name="Alfaro M."/>
            <person name="Ramirez L."/>
            <person name="Pisabarro A.G."/>
            <person name="Kuo A."/>
            <person name="Tritt A."/>
            <person name="Lipzen A."/>
            <person name="He G."/>
            <person name="Yan M."/>
            <person name="Ng V."/>
            <person name="Cullen D."/>
            <person name="Martin F."/>
            <person name="Rosso M.-N."/>
            <person name="Henrissat B."/>
            <person name="Hibbett D."/>
            <person name="Martinez A.T."/>
            <person name="Grigoriev I.V."/>
        </authorList>
    </citation>
    <scope>NUCLEOTIDE SEQUENCE</scope>
    <source>
        <strain evidence="2">AH 40177</strain>
    </source>
</reference>
<feature type="transmembrane region" description="Helical" evidence="1">
    <location>
        <begin position="174"/>
        <end position="195"/>
    </location>
</feature>
<feature type="transmembrane region" description="Helical" evidence="1">
    <location>
        <begin position="136"/>
        <end position="154"/>
    </location>
</feature>
<dbReference type="EMBL" id="JADNRY010000330">
    <property type="protein sequence ID" value="KAF9059034.1"/>
    <property type="molecule type" value="Genomic_DNA"/>
</dbReference>
<keyword evidence="1" id="KW-1133">Transmembrane helix</keyword>
<evidence type="ECO:0000313" key="3">
    <source>
        <dbReference type="Proteomes" id="UP000772434"/>
    </source>
</evidence>
<keyword evidence="1" id="KW-0812">Transmembrane</keyword>
<sequence>MTPEEAAAVSSAGQAFFWIHSLAYCISLHIYFKTQGNARNAKKALICVLFGKFVLMLILFMSYAAATCMLVKYGLVVTLPGGILEQIEAANLQPHLKVYQNICGWLGNVIPCIGDTVIVWRAWAVWMDNRKLKWTLFLLMLADIAVSLADVAIFPIKFQPRSPQSVAEGTILDWVTVVMSLSLFELGSGAIYMLVQSLNPAVMFILVQQQNTYDQSFHLEEIPTLSQQAQSQQVSVILNSLEGTPVDVGLASDQDINMTGST</sequence>
<accession>A0A9P5P8Z3</accession>
<organism evidence="2 3">
    <name type="scientific">Rhodocollybia butyracea</name>
    <dbReference type="NCBI Taxonomy" id="206335"/>
    <lineage>
        <taxon>Eukaryota</taxon>
        <taxon>Fungi</taxon>
        <taxon>Dikarya</taxon>
        <taxon>Basidiomycota</taxon>
        <taxon>Agaricomycotina</taxon>
        <taxon>Agaricomycetes</taxon>
        <taxon>Agaricomycetidae</taxon>
        <taxon>Agaricales</taxon>
        <taxon>Marasmiineae</taxon>
        <taxon>Omphalotaceae</taxon>
        <taxon>Rhodocollybia</taxon>
    </lineage>
</organism>
<dbReference type="Proteomes" id="UP000772434">
    <property type="component" value="Unassembled WGS sequence"/>
</dbReference>
<feature type="transmembrane region" description="Helical" evidence="1">
    <location>
        <begin position="44"/>
        <end position="66"/>
    </location>
</feature>
<evidence type="ECO:0000313" key="2">
    <source>
        <dbReference type="EMBL" id="KAF9059034.1"/>
    </source>
</evidence>
<name>A0A9P5P8Z3_9AGAR</name>
<proteinExistence type="predicted"/>
<evidence type="ECO:0000256" key="1">
    <source>
        <dbReference type="SAM" id="Phobius"/>
    </source>
</evidence>
<comment type="caution">
    <text evidence="2">The sequence shown here is derived from an EMBL/GenBank/DDBJ whole genome shotgun (WGS) entry which is preliminary data.</text>
</comment>
<gene>
    <name evidence="2" type="ORF">BDP27DRAFT_1371906</name>
</gene>
<protein>
    <submittedName>
        <fullName evidence="2">Uncharacterized protein</fullName>
    </submittedName>
</protein>